<keyword evidence="3 5" id="KW-1133">Transmembrane helix</keyword>
<dbReference type="EMBL" id="JAERWK010000023">
    <property type="protein sequence ID" value="MBM9469010.1"/>
    <property type="molecule type" value="Genomic_DNA"/>
</dbReference>
<keyword evidence="8" id="KW-1185">Reference proteome</keyword>
<feature type="transmembrane region" description="Helical" evidence="5">
    <location>
        <begin position="94"/>
        <end position="112"/>
    </location>
</feature>
<feature type="transmembrane region" description="Helical" evidence="5">
    <location>
        <begin position="119"/>
        <end position="137"/>
    </location>
</feature>
<comment type="caution">
    <text evidence="7">The sequence shown here is derived from an EMBL/GenBank/DDBJ whole genome shotgun (WGS) entry which is preliminary data.</text>
</comment>
<feature type="transmembrane region" description="Helical" evidence="5">
    <location>
        <begin position="20"/>
        <end position="39"/>
    </location>
</feature>
<name>A0A938YJM6_9ACTN</name>
<comment type="subcellular location">
    <subcellularLocation>
        <location evidence="1">Membrane</location>
        <topology evidence="1">Multi-pass membrane protein</topology>
    </subcellularLocation>
</comment>
<reference evidence="7" key="1">
    <citation type="submission" date="2021-01" db="EMBL/GenBank/DDBJ databases">
        <title>YIM 132084 draft genome.</title>
        <authorList>
            <person name="An D."/>
        </authorList>
    </citation>
    <scope>NUCLEOTIDE SEQUENCE</scope>
    <source>
        <strain evidence="7">YIM 132084</strain>
    </source>
</reference>
<feature type="transmembrane region" description="Helical" evidence="5">
    <location>
        <begin position="45"/>
        <end position="61"/>
    </location>
</feature>
<dbReference type="RefSeq" id="WP_205261977.1">
    <property type="nucleotide sequence ID" value="NZ_JAERWK010000023.1"/>
</dbReference>
<dbReference type="AlphaFoldDB" id="A0A938YJM6"/>
<dbReference type="InterPro" id="IPR049453">
    <property type="entry name" value="Memb_transporter_dom"/>
</dbReference>
<feature type="transmembrane region" description="Helical" evidence="5">
    <location>
        <begin position="293"/>
        <end position="313"/>
    </location>
</feature>
<gene>
    <name evidence="7" type="ORF">JL106_17125</name>
</gene>
<evidence type="ECO:0000256" key="4">
    <source>
        <dbReference type="ARBA" id="ARBA00023136"/>
    </source>
</evidence>
<evidence type="ECO:0000256" key="5">
    <source>
        <dbReference type="SAM" id="Phobius"/>
    </source>
</evidence>
<keyword evidence="4 5" id="KW-0472">Membrane</keyword>
<feature type="transmembrane region" description="Helical" evidence="5">
    <location>
        <begin position="245"/>
        <end position="264"/>
    </location>
</feature>
<keyword evidence="2 5" id="KW-0812">Transmembrane</keyword>
<feature type="domain" description="Integral membrane bound transporter" evidence="6">
    <location>
        <begin position="210"/>
        <end position="335"/>
    </location>
</feature>
<organism evidence="7 8">
    <name type="scientific">Nakamurella leprariae</name>
    <dbReference type="NCBI Taxonomy" id="2803911"/>
    <lineage>
        <taxon>Bacteria</taxon>
        <taxon>Bacillati</taxon>
        <taxon>Actinomycetota</taxon>
        <taxon>Actinomycetes</taxon>
        <taxon>Nakamurellales</taxon>
        <taxon>Nakamurellaceae</taxon>
        <taxon>Nakamurella</taxon>
    </lineage>
</organism>
<accession>A0A938YJM6</accession>
<sequence length="351" mass="35983">MSTTGFARSLIAFNPSPRRWPIAVAAGLSMAVPVAVGALAGRTDLGLLASLGAFTSLYFGAEPRRRRLRLLPVVALALVAVAALGALVAPSHPATLVGLAAVAVASAVGTVATRLGPPGAIMFILVFGISAQLTGPISSGGAGVAPGPLLGLLAAGCVAAYLISALVMSIPAVRWPAAAAAFATPRRRDPIDATDRLSVARQVMASLLGVGLVTVIGEPRGYWVVGASVAILSIGHRHRVTVVRAVHRITGTVVGVGVFALLALLHPQGIWLALLFGVLQFVIELVVIRHSALALTFITPLVLLLLSAAHPGSAGRIAVERLVDTGWGALIAVLVLGIVPARWFRERTAQP</sequence>
<dbReference type="Pfam" id="PF13515">
    <property type="entry name" value="FUSC_2"/>
    <property type="match status" value="1"/>
</dbReference>
<protein>
    <submittedName>
        <fullName evidence="7">FUSC family protein</fullName>
    </submittedName>
</protein>
<feature type="transmembrane region" description="Helical" evidence="5">
    <location>
        <begin position="149"/>
        <end position="177"/>
    </location>
</feature>
<proteinExistence type="predicted"/>
<evidence type="ECO:0000256" key="2">
    <source>
        <dbReference type="ARBA" id="ARBA00022692"/>
    </source>
</evidence>
<feature type="transmembrane region" description="Helical" evidence="5">
    <location>
        <begin position="270"/>
        <end position="288"/>
    </location>
</feature>
<evidence type="ECO:0000259" key="6">
    <source>
        <dbReference type="Pfam" id="PF13515"/>
    </source>
</evidence>
<evidence type="ECO:0000313" key="8">
    <source>
        <dbReference type="Proteomes" id="UP000663792"/>
    </source>
</evidence>
<feature type="transmembrane region" description="Helical" evidence="5">
    <location>
        <begin position="68"/>
        <end position="88"/>
    </location>
</feature>
<dbReference type="GO" id="GO:0016020">
    <property type="term" value="C:membrane"/>
    <property type="evidence" value="ECO:0007669"/>
    <property type="project" value="UniProtKB-SubCell"/>
</dbReference>
<evidence type="ECO:0000256" key="3">
    <source>
        <dbReference type="ARBA" id="ARBA00022989"/>
    </source>
</evidence>
<evidence type="ECO:0000256" key="1">
    <source>
        <dbReference type="ARBA" id="ARBA00004141"/>
    </source>
</evidence>
<evidence type="ECO:0000313" key="7">
    <source>
        <dbReference type="EMBL" id="MBM9469010.1"/>
    </source>
</evidence>
<feature type="transmembrane region" description="Helical" evidence="5">
    <location>
        <begin position="325"/>
        <end position="344"/>
    </location>
</feature>
<dbReference type="Proteomes" id="UP000663792">
    <property type="component" value="Unassembled WGS sequence"/>
</dbReference>